<dbReference type="EMBL" id="CAJOBG010002877">
    <property type="protein sequence ID" value="CAF4033379.1"/>
    <property type="molecule type" value="Genomic_DNA"/>
</dbReference>
<evidence type="ECO:0000313" key="12">
    <source>
        <dbReference type="EMBL" id="CAF4033379.1"/>
    </source>
</evidence>
<evidence type="ECO:0000259" key="9">
    <source>
        <dbReference type="Pfam" id="PF23231"/>
    </source>
</evidence>
<feature type="domain" description="Pre-mRNA-splicing factor Syf1-like N-terminal HAT-repeats" evidence="10">
    <location>
        <begin position="88"/>
        <end position="200"/>
    </location>
</feature>
<evidence type="ECO:0000256" key="2">
    <source>
        <dbReference type="ARBA" id="ARBA00008644"/>
    </source>
</evidence>
<dbReference type="Gene3D" id="1.25.40.10">
    <property type="entry name" value="Tetratricopeptide repeat domain"/>
    <property type="match status" value="5"/>
</dbReference>
<sequence length="785" mass="93585">MTVEDDSSADVELSTPKLVFDETDILYEEDCLRNQYSVKAWLRYIDHIKEGPNEKINLVYERALRELPGRHVHHSYQFLFSSIFLYFSYKLWFSYLKLRRKQIRSKCIIDSAYEEVNNTFERSLVFMHKMPRIWLDYCQLLMDQCKITRTRRVFDRAIRALPVTQHTRIWPLYIKFVTTYPEIPDTAMRVYKRYLKLQPECVEEYIDYLREIGKLDECAKLFVDMLNRDNFVSRQGKSNHQLWNELCELVSKNPTKIKSVQVEPILRQGIQKYQDQVGQLWTSLADYYIRSGCFEKARDIFEEAIESVLTVRDFTQVFDAYAQSEEGLVSALMNKPNDDDEEITEDDDLELELRLARLEYLMDRRPLMLNSVLLRQNPHNVNEWLKRVKLYGEQYNKIIQTFTTAVQTIDPKVCTGKLQDVWIAFAQFYDKYQQPDEARYIYDKAVKVNFRNVDDLAAVWCAWCEMELEHERPDEAIKLMERATVLPRHKVDYYDANEAVQLRLHKSLKLWSFYVDLEECYGTFQTCRAVYDRILDLRIATPQIIINYALYLEENKYYEDGFRVYEKGIALFKWPNVYDIWLTYLCKFVARYSDGSKLERARDLFEQCLEHCPPKFAKNLYLLYAKLEEQHGLDRRALKIYERATNAVEPKEKEEMFNVYIKRCGEMQGITATREIYEKAIESLEEERAVRDMCLRYADLERKLGEIDRGRAIYSHCSQMCDPRIHNDFWQTWKEFEIKHGNEDTMREMLRIKRSVQATYNVQVNYMAAQMMVASMGDDASANQV</sequence>
<feature type="domain" description="Pre-mRNA-splicing factor Syf1-like N-terminal HAT-repeats" evidence="10">
    <location>
        <begin position="24"/>
        <end position="70"/>
    </location>
</feature>
<comment type="caution">
    <text evidence="12">The sequence shown here is derived from an EMBL/GenBank/DDBJ whole genome shotgun (WGS) entry which is preliminary data.</text>
</comment>
<feature type="domain" description="Pre-mRNA-splicing factor SYF1 central HAT repeats" evidence="8">
    <location>
        <begin position="202"/>
        <end position="409"/>
    </location>
</feature>
<gene>
    <name evidence="12" type="ORF">OVN521_LOCUS16936</name>
    <name evidence="11" type="ORF">UXM345_LOCUS14504</name>
</gene>
<proteinExistence type="inferred from homology"/>
<keyword evidence="3" id="KW-0507">mRNA processing</keyword>
<keyword evidence="4" id="KW-0747">Spliceosome</keyword>
<comment type="subcellular location">
    <subcellularLocation>
        <location evidence="1">Nucleus</location>
    </subcellularLocation>
</comment>
<dbReference type="SMART" id="SM00386">
    <property type="entry name" value="HAT"/>
    <property type="match status" value="11"/>
</dbReference>
<dbReference type="AlphaFoldDB" id="A0A819QSB0"/>
<dbReference type="InterPro" id="IPR045075">
    <property type="entry name" value="Syf1-like"/>
</dbReference>
<dbReference type="Pfam" id="PF23233">
    <property type="entry name" value="HAT_Syf1_CNRKL1_N"/>
    <property type="match status" value="2"/>
</dbReference>
<dbReference type="SUPFAM" id="SSF48452">
    <property type="entry name" value="TPR-like"/>
    <property type="match status" value="6"/>
</dbReference>
<evidence type="ECO:0000256" key="7">
    <source>
        <dbReference type="ARBA" id="ARBA00023242"/>
    </source>
</evidence>
<dbReference type="InterPro" id="IPR056350">
    <property type="entry name" value="HAT_Syf1_central"/>
</dbReference>
<reference evidence="12" key="1">
    <citation type="submission" date="2021-02" db="EMBL/GenBank/DDBJ databases">
        <authorList>
            <person name="Nowell W R."/>
        </authorList>
    </citation>
    <scope>NUCLEOTIDE SEQUENCE</scope>
</reference>
<dbReference type="InterPro" id="IPR011990">
    <property type="entry name" value="TPR-like_helical_dom_sf"/>
</dbReference>
<dbReference type="PANTHER" id="PTHR11246">
    <property type="entry name" value="PRE-MRNA SPLICING FACTOR"/>
    <property type="match status" value="1"/>
</dbReference>
<dbReference type="PANTHER" id="PTHR11246:SF5">
    <property type="entry name" value="PRE-MRNA-SPLICING FACTOR SYF1"/>
    <property type="match status" value="1"/>
</dbReference>
<dbReference type="Proteomes" id="UP000663866">
    <property type="component" value="Unassembled WGS sequence"/>
</dbReference>
<dbReference type="FunFam" id="1.25.40.10:FF:001071">
    <property type="entry name" value="pre-mRNA-splicing factor SYF1-like"/>
    <property type="match status" value="1"/>
</dbReference>
<dbReference type="GO" id="GO:0000349">
    <property type="term" value="P:generation of catalytic spliceosome for first transesterification step"/>
    <property type="evidence" value="ECO:0007669"/>
    <property type="project" value="TreeGrafter"/>
</dbReference>
<dbReference type="GO" id="GO:0071014">
    <property type="term" value="C:post-mRNA release spliceosomal complex"/>
    <property type="evidence" value="ECO:0007669"/>
    <property type="project" value="TreeGrafter"/>
</dbReference>
<keyword evidence="7" id="KW-0539">Nucleus</keyword>
<keyword evidence="13" id="KW-1185">Reference proteome</keyword>
<name>A0A819QSB0_9BILA</name>
<accession>A0A819QSB0</accession>
<dbReference type="InterPro" id="IPR055430">
    <property type="entry name" value="HAT_Syf1_CNRKL1_C"/>
</dbReference>
<dbReference type="GO" id="GO:0000974">
    <property type="term" value="C:Prp19 complex"/>
    <property type="evidence" value="ECO:0007669"/>
    <property type="project" value="TreeGrafter"/>
</dbReference>
<evidence type="ECO:0000313" key="11">
    <source>
        <dbReference type="EMBL" id="CAF3971412.1"/>
    </source>
</evidence>
<evidence type="ECO:0000256" key="3">
    <source>
        <dbReference type="ARBA" id="ARBA00022664"/>
    </source>
</evidence>
<keyword evidence="6" id="KW-0508">mRNA splicing</keyword>
<dbReference type="GO" id="GO:0071007">
    <property type="term" value="C:U2-type catalytic step 2 spliceosome"/>
    <property type="evidence" value="ECO:0007669"/>
    <property type="project" value="TreeGrafter"/>
</dbReference>
<evidence type="ECO:0008006" key="14">
    <source>
        <dbReference type="Google" id="ProtNLM"/>
    </source>
</evidence>
<dbReference type="FunFam" id="1.25.40.10:FF:000023">
    <property type="entry name" value="Pre-mRNA-splicing factor SYF1"/>
    <property type="match status" value="1"/>
</dbReference>
<evidence type="ECO:0000259" key="10">
    <source>
        <dbReference type="Pfam" id="PF23233"/>
    </source>
</evidence>
<comment type="similarity">
    <text evidence="2">Belongs to the crooked-neck family.</text>
</comment>
<evidence type="ECO:0000256" key="1">
    <source>
        <dbReference type="ARBA" id="ARBA00004123"/>
    </source>
</evidence>
<dbReference type="FunFam" id="1.25.40.10:FF:000182">
    <property type="entry name" value="Pre-mRNA-splicing factor SYF1"/>
    <property type="match status" value="1"/>
</dbReference>
<dbReference type="Proteomes" id="UP000663842">
    <property type="component" value="Unassembled WGS sequence"/>
</dbReference>
<evidence type="ECO:0000259" key="8">
    <source>
        <dbReference type="Pfam" id="PF23220"/>
    </source>
</evidence>
<dbReference type="Pfam" id="PF23220">
    <property type="entry name" value="HAT_Syf1_M"/>
    <property type="match status" value="1"/>
</dbReference>
<dbReference type="InterPro" id="IPR003107">
    <property type="entry name" value="HAT"/>
</dbReference>
<dbReference type="InterPro" id="IPR055433">
    <property type="entry name" value="HAT_Syf1-like_N"/>
</dbReference>
<evidence type="ECO:0000256" key="5">
    <source>
        <dbReference type="ARBA" id="ARBA00022737"/>
    </source>
</evidence>
<evidence type="ECO:0000313" key="13">
    <source>
        <dbReference type="Proteomes" id="UP000663866"/>
    </source>
</evidence>
<dbReference type="Pfam" id="PF23231">
    <property type="entry name" value="HAT_Syf1_CNRKL1_C"/>
    <property type="match status" value="1"/>
</dbReference>
<organism evidence="12 13">
    <name type="scientific">Rotaria magnacalcarata</name>
    <dbReference type="NCBI Taxonomy" id="392030"/>
    <lineage>
        <taxon>Eukaryota</taxon>
        <taxon>Metazoa</taxon>
        <taxon>Spiralia</taxon>
        <taxon>Gnathifera</taxon>
        <taxon>Rotifera</taxon>
        <taxon>Eurotatoria</taxon>
        <taxon>Bdelloidea</taxon>
        <taxon>Philodinida</taxon>
        <taxon>Philodinidae</taxon>
        <taxon>Rotaria</taxon>
    </lineage>
</organism>
<keyword evidence="5" id="KW-0677">Repeat</keyword>
<evidence type="ECO:0000256" key="4">
    <source>
        <dbReference type="ARBA" id="ARBA00022728"/>
    </source>
</evidence>
<evidence type="ECO:0000256" key="6">
    <source>
        <dbReference type="ARBA" id="ARBA00023187"/>
    </source>
</evidence>
<feature type="domain" description="Pre-mRNA-splicing factor Syf1/CRNKL1-like C-terminal HAT-repeats" evidence="9">
    <location>
        <begin position="411"/>
        <end position="778"/>
    </location>
</feature>
<protein>
    <recommendedName>
        <fullName evidence="14">Pre-mRNA-splicing factor SYF1</fullName>
    </recommendedName>
</protein>
<dbReference type="FunFam" id="1.25.40.10:FF:000137">
    <property type="entry name" value="Pre-mRNA-splicing factor syf1"/>
    <property type="match status" value="1"/>
</dbReference>
<dbReference type="EMBL" id="CAJOBF010001650">
    <property type="protein sequence ID" value="CAF3971412.1"/>
    <property type="molecule type" value="Genomic_DNA"/>
</dbReference>